<organism evidence="2 3">
    <name type="scientific">Sulfobacillus thermosulfidooxidans</name>
    <dbReference type="NCBI Taxonomy" id="28034"/>
    <lineage>
        <taxon>Bacteria</taxon>
        <taxon>Bacillati</taxon>
        <taxon>Bacillota</taxon>
        <taxon>Clostridia</taxon>
        <taxon>Eubacteriales</taxon>
        <taxon>Clostridiales Family XVII. Incertae Sedis</taxon>
        <taxon>Sulfobacillus</taxon>
    </lineage>
</organism>
<evidence type="ECO:0000259" key="1">
    <source>
        <dbReference type="PROSITE" id="PS50943"/>
    </source>
</evidence>
<dbReference type="AlphaFoldDB" id="A0A2T2WJI2"/>
<dbReference type="GO" id="GO:0003677">
    <property type="term" value="F:DNA binding"/>
    <property type="evidence" value="ECO:0007669"/>
    <property type="project" value="InterPro"/>
</dbReference>
<dbReference type="InterPro" id="IPR010982">
    <property type="entry name" value="Lambda_DNA-bd_dom_sf"/>
</dbReference>
<feature type="domain" description="HTH cro/C1-type" evidence="1">
    <location>
        <begin position="9"/>
        <end position="60"/>
    </location>
</feature>
<proteinExistence type="predicted"/>
<dbReference type="SUPFAM" id="SSF47413">
    <property type="entry name" value="lambda repressor-like DNA-binding domains"/>
    <property type="match status" value="1"/>
</dbReference>
<dbReference type="PROSITE" id="PS50943">
    <property type="entry name" value="HTH_CROC1"/>
    <property type="match status" value="1"/>
</dbReference>
<gene>
    <name evidence="2" type="ORF">C7B47_16705</name>
</gene>
<reference evidence="2 3" key="1">
    <citation type="journal article" date="2014" name="BMC Genomics">
        <title>Comparison of environmental and isolate Sulfobacillus genomes reveals diverse carbon, sulfur, nitrogen, and hydrogen metabolisms.</title>
        <authorList>
            <person name="Justice N.B."/>
            <person name="Norman A."/>
            <person name="Brown C.T."/>
            <person name="Singh A."/>
            <person name="Thomas B.C."/>
            <person name="Banfield J.F."/>
        </authorList>
    </citation>
    <scope>NUCLEOTIDE SEQUENCE [LARGE SCALE GENOMIC DNA]</scope>
    <source>
        <strain evidence="2">AMDSBA5</strain>
    </source>
</reference>
<evidence type="ECO:0000313" key="3">
    <source>
        <dbReference type="Proteomes" id="UP000242705"/>
    </source>
</evidence>
<name>A0A2T2WJI2_SULTH</name>
<dbReference type="SMART" id="SM00530">
    <property type="entry name" value="HTH_XRE"/>
    <property type="match status" value="1"/>
</dbReference>
<evidence type="ECO:0000313" key="2">
    <source>
        <dbReference type="EMBL" id="PSR22399.1"/>
    </source>
</evidence>
<dbReference type="CDD" id="cd00093">
    <property type="entry name" value="HTH_XRE"/>
    <property type="match status" value="1"/>
</dbReference>
<accession>A0A2T2WJI2</accession>
<dbReference type="Proteomes" id="UP000242705">
    <property type="component" value="Unassembled WGS sequence"/>
</dbReference>
<dbReference type="Gene3D" id="1.10.260.40">
    <property type="entry name" value="lambda repressor-like DNA-binding domains"/>
    <property type="match status" value="1"/>
</dbReference>
<protein>
    <recommendedName>
        <fullName evidence="1">HTH cro/C1-type domain-containing protein</fullName>
    </recommendedName>
</protein>
<dbReference type="EMBL" id="PXYX01000087">
    <property type="protein sequence ID" value="PSR22399.1"/>
    <property type="molecule type" value="Genomic_DNA"/>
</dbReference>
<dbReference type="Pfam" id="PF13560">
    <property type="entry name" value="HTH_31"/>
    <property type="match status" value="1"/>
</dbReference>
<comment type="caution">
    <text evidence="2">The sequence shown here is derived from an EMBL/GenBank/DDBJ whole genome shotgun (WGS) entry which is preliminary data.</text>
</comment>
<sequence length="402" mass="47176">MTTLLGERLRQARLARGLRQNQVPGFAQSTIARWERGQRQPSLAALQRLAAIYGEDLAEWLTLKKATQPVVSKTLRRLETLAAQERWPEVWLLGYRFLQTYQRDVSSAVYDAVETLMSRALRTNPQVNLLKLYPVTSLEDGLQVAALMRHLELPVTTRWQWFQILAKQYAESEPSYMKVLNNGMLAAEELGDVETAIVWGERAIRWAHTYGRADRVMELQAAVWRLRSYDCQARVSDRDAIEKVQQMRHNAYVHEDVGIGVAWRIWWQQDVTQWHRWRTMAAETWPEKNPMPPWIDLWDAAWAMRQRGQAEPMINWLREWVEQGEDQWASHWGWYLRDAMVALATFVCAVQHCADNIQSVRDWCLWYRHYAQRHGHIGWVQRVADAEREGMSYRLEVSSDFG</sequence>
<dbReference type="InterPro" id="IPR001387">
    <property type="entry name" value="Cro/C1-type_HTH"/>
</dbReference>